<accession>A0A1Y6CHC8</accession>
<sequence length="595" mass="65131">MTRISKLPAILAVFVGTTSSNLASSQSGRQDVLIHSYSPADAGFDRSLRLQGSTPIGLENRVSGVLERLHDRVTVKSRTSGVFSLVDRNIRTNSYSFELDGISFCQFQMKAHESVNGAVTVLGSMPNVVIDEQYQLNQWPSVQDSLDVAEVARFENGISEPFSIVKKRACLWVEDGEIIRAWELTLKSGKLNYKAIADDSTVYEFQNKFFHADGTARVYSTNPVDGELTDYTVTNLQPDDSGQVLVENDKFITLLDTDEYSYFADLEAPYEFITSPSEEEFKEISLFTNANRALDWLESQGYQNFGSAAIRVVVHASFGGDTNNALYQPGDDFSTIYVGDGDGSILQNLSVDYDVVAHEIGHHVVYHSIKDIKNESLVLHEGLADFFTYAKTGNACLGESICPSTSGICAIPNQCLRTAENTYSYTSADLPSEAHLRSQFISGYLWDLITIDGISTDTVTQIVLQAIDLFVKDSGYTHFILGLMMVDESSFAGQYCDTIYNRAIERGLAEKITDYDCSNIATLVADSGGSLSELVGGDTSSSTEENSSSSSKTSWCGSIGLSEGSSGLSIILLVGLPLILWTRKRTVAPDETNQS</sequence>
<gene>
    <name evidence="3" type="ORF">SAMN06296036_11754</name>
</gene>
<evidence type="ECO:0000256" key="1">
    <source>
        <dbReference type="SAM" id="MobiDB-lite"/>
    </source>
</evidence>
<dbReference type="Gene3D" id="3.10.170.10">
    <property type="match status" value="1"/>
</dbReference>
<dbReference type="Proteomes" id="UP000192907">
    <property type="component" value="Unassembled WGS sequence"/>
</dbReference>
<evidence type="ECO:0000313" key="4">
    <source>
        <dbReference type="Proteomes" id="UP000192907"/>
    </source>
</evidence>
<protein>
    <submittedName>
        <fullName evidence="3">Thermolysin metallopeptidase, catalytic domain</fullName>
    </submittedName>
</protein>
<reference evidence="4" key="1">
    <citation type="submission" date="2017-04" db="EMBL/GenBank/DDBJ databases">
        <authorList>
            <person name="Varghese N."/>
            <person name="Submissions S."/>
        </authorList>
    </citation>
    <scope>NUCLEOTIDE SEQUENCE [LARGE SCALE GENOMIC DNA]</scope>
    <source>
        <strain evidence="4">RKEM611</strain>
    </source>
</reference>
<feature type="compositionally biased region" description="Low complexity" evidence="1">
    <location>
        <begin position="539"/>
        <end position="555"/>
    </location>
</feature>
<name>A0A1Y6CHC8_9BACT</name>
<feature type="domain" description="Peptidase M4" evidence="2">
    <location>
        <begin position="295"/>
        <end position="365"/>
    </location>
</feature>
<dbReference type="Pfam" id="PF01447">
    <property type="entry name" value="Peptidase_M4"/>
    <property type="match status" value="1"/>
</dbReference>
<evidence type="ECO:0000259" key="2">
    <source>
        <dbReference type="Pfam" id="PF01447"/>
    </source>
</evidence>
<dbReference type="InterPro" id="IPR013856">
    <property type="entry name" value="Peptidase_M4_domain"/>
</dbReference>
<dbReference type="OrthoDB" id="178184at2"/>
<organism evidence="3 4">
    <name type="scientific">Pseudobacteriovorax antillogorgiicola</name>
    <dbReference type="NCBI Taxonomy" id="1513793"/>
    <lineage>
        <taxon>Bacteria</taxon>
        <taxon>Pseudomonadati</taxon>
        <taxon>Bdellovibrionota</taxon>
        <taxon>Oligoflexia</taxon>
        <taxon>Oligoflexales</taxon>
        <taxon>Pseudobacteriovoracaceae</taxon>
        <taxon>Pseudobacteriovorax</taxon>
    </lineage>
</organism>
<dbReference type="RefSeq" id="WP_132322118.1">
    <property type="nucleotide sequence ID" value="NZ_FWZT01000017.1"/>
</dbReference>
<dbReference type="AlphaFoldDB" id="A0A1Y6CHC8"/>
<dbReference type="EMBL" id="FWZT01000017">
    <property type="protein sequence ID" value="SMF54854.1"/>
    <property type="molecule type" value="Genomic_DNA"/>
</dbReference>
<evidence type="ECO:0000313" key="3">
    <source>
        <dbReference type="EMBL" id="SMF54854.1"/>
    </source>
</evidence>
<proteinExistence type="predicted"/>
<dbReference type="STRING" id="1513793.SAMN06296036_11754"/>
<feature type="region of interest" description="Disordered" evidence="1">
    <location>
        <begin position="535"/>
        <end position="555"/>
    </location>
</feature>
<dbReference type="SUPFAM" id="SSF55486">
    <property type="entry name" value="Metalloproteases ('zincins'), catalytic domain"/>
    <property type="match status" value="1"/>
</dbReference>
<dbReference type="GO" id="GO:0004222">
    <property type="term" value="F:metalloendopeptidase activity"/>
    <property type="evidence" value="ECO:0007669"/>
    <property type="project" value="InterPro"/>
</dbReference>
<keyword evidence="4" id="KW-1185">Reference proteome</keyword>